<evidence type="ECO:0000313" key="3">
    <source>
        <dbReference type="EMBL" id="PSB33596.1"/>
    </source>
</evidence>
<gene>
    <name evidence="3" type="ORF">C7B82_03665</name>
</gene>
<dbReference type="Proteomes" id="UP000239576">
    <property type="component" value="Unassembled WGS sequence"/>
</dbReference>
<dbReference type="InterPro" id="IPR007049">
    <property type="entry name" value="Carb-sel_porin_OprB"/>
</dbReference>
<organism evidence="3 4">
    <name type="scientific">Stenomitos frigidus ULC18</name>
    <dbReference type="NCBI Taxonomy" id="2107698"/>
    <lineage>
        <taxon>Bacteria</taxon>
        <taxon>Bacillati</taxon>
        <taxon>Cyanobacteriota</taxon>
        <taxon>Cyanophyceae</taxon>
        <taxon>Leptolyngbyales</taxon>
        <taxon>Leptolyngbyaceae</taxon>
        <taxon>Stenomitos</taxon>
    </lineage>
</organism>
<evidence type="ECO:0000256" key="1">
    <source>
        <dbReference type="ARBA" id="ARBA00008769"/>
    </source>
</evidence>
<dbReference type="GO" id="GO:0015288">
    <property type="term" value="F:porin activity"/>
    <property type="evidence" value="ECO:0007669"/>
    <property type="project" value="InterPro"/>
</dbReference>
<protein>
    <recommendedName>
        <fullName evidence="5">Carbohydrate porin</fullName>
    </recommendedName>
</protein>
<dbReference type="OrthoDB" id="517584at2"/>
<dbReference type="NCBIfam" id="NF033921">
    <property type="entry name" value="por_somb"/>
    <property type="match status" value="1"/>
</dbReference>
<dbReference type="InterPro" id="IPR047684">
    <property type="entry name" value="Por_som-like"/>
</dbReference>
<name>A0A2T1ELI7_9CYAN</name>
<dbReference type="Gene3D" id="2.40.160.180">
    <property type="entry name" value="Carbohydrate-selective porin OprB"/>
    <property type="match status" value="1"/>
</dbReference>
<comment type="similarity">
    <text evidence="1 2">Belongs to the OprB family.</text>
</comment>
<evidence type="ECO:0008006" key="5">
    <source>
        <dbReference type="Google" id="ProtNLM"/>
    </source>
</evidence>
<keyword evidence="4" id="KW-1185">Reference proteome</keyword>
<dbReference type="Pfam" id="PF04966">
    <property type="entry name" value="OprB"/>
    <property type="match status" value="1"/>
</dbReference>
<dbReference type="EMBL" id="PVWK01000017">
    <property type="protein sequence ID" value="PSB33596.1"/>
    <property type="molecule type" value="Genomic_DNA"/>
</dbReference>
<dbReference type="GO" id="GO:0008643">
    <property type="term" value="P:carbohydrate transport"/>
    <property type="evidence" value="ECO:0007669"/>
    <property type="project" value="InterPro"/>
</dbReference>
<evidence type="ECO:0000256" key="2">
    <source>
        <dbReference type="RuleBase" id="RU363072"/>
    </source>
</evidence>
<reference evidence="3 4" key="2">
    <citation type="submission" date="2018-03" db="EMBL/GenBank/DDBJ databases">
        <title>The ancient ancestry and fast evolution of plastids.</title>
        <authorList>
            <person name="Moore K.R."/>
            <person name="Magnabosco C."/>
            <person name="Momper L."/>
            <person name="Gold D.A."/>
            <person name="Bosak T."/>
            <person name="Fournier G.P."/>
        </authorList>
    </citation>
    <scope>NUCLEOTIDE SEQUENCE [LARGE SCALE GENOMIC DNA]</scope>
    <source>
        <strain evidence="3 4">ULC18</strain>
    </source>
</reference>
<evidence type="ECO:0000313" key="4">
    <source>
        <dbReference type="Proteomes" id="UP000239576"/>
    </source>
</evidence>
<sequence length="184" mass="20158">MLLHFGHNTWSPTEIWSRRDFESRFRTRTLRQQQQAACTVAKPRYCCGAGDVGKTLNAVVFQSSTASVASLAWAVAAAAFAHRNRSSDDATILYAAGYLGFPDLGKKGNLGGILVGITPYVIDNNGLTAARQDNDTPFYVEAFYRYPLTDNIAITPGLFVLFNPEGNSTNATQYVGVIRTTFTF</sequence>
<dbReference type="AlphaFoldDB" id="A0A2T1ELI7"/>
<dbReference type="GO" id="GO:0016020">
    <property type="term" value="C:membrane"/>
    <property type="evidence" value="ECO:0007669"/>
    <property type="project" value="InterPro"/>
</dbReference>
<dbReference type="InterPro" id="IPR038673">
    <property type="entry name" value="OprB_sf"/>
</dbReference>
<accession>A0A2T1ELI7</accession>
<proteinExistence type="inferred from homology"/>
<comment type="caution">
    <text evidence="3">The sequence shown here is derived from an EMBL/GenBank/DDBJ whole genome shotgun (WGS) entry which is preliminary data.</text>
</comment>
<reference evidence="4" key="1">
    <citation type="submission" date="2018-02" db="EMBL/GenBank/DDBJ databases">
        <authorList>
            <person name="Moore K."/>
            <person name="Momper L."/>
        </authorList>
    </citation>
    <scope>NUCLEOTIDE SEQUENCE [LARGE SCALE GENOMIC DNA]</scope>
    <source>
        <strain evidence="4">ULC18</strain>
    </source>
</reference>